<evidence type="ECO:0000313" key="1">
    <source>
        <dbReference type="EMBL" id="MBA0084138.1"/>
    </source>
</evidence>
<dbReference type="Pfam" id="PF01969">
    <property type="entry name" value="Ni_insertion"/>
    <property type="match status" value="1"/>
</dbReference>
<dbReference type="InterPro" id="IPR002822">
    <property type="entry name" value="Ni_insertion"/>
</dbReference>
<name>A0A7V8NMN8_9BACT</name>
<protein>
    <submittedName>
        <fullName evidence="1">DUF111 family protein</fullName>
    </submittedName>
</protein>
<dbReference type="EMBL" id="JACDQQ010000387">
    <property type="protein sequence ID" value="MBA0084138.1"/>
    <property type="molecule type" value="Genomic_DNA"/>
</dbReference>
<accession>A0A7V8NMN8</accession>
<dbReference type="Gene3D" id="3.10.20.300">
    <property type="entry name" value="mk0293 like domain"/>
    <property type="match status" value="1"/>
</dbReference>
<reference evidence="1" key="1">
    <citation type="submission" date="2020-06" db="EMBL/GenBank/DDBJ databases">
        <title>Legume-microbial interactions unlock mineral nutrients during tropical forest succession.</title>
        <authorList>
            <person name="Epihov D.Z."/>
        </authorList>
    </citation>
    <scope>NUCLEOTIDE SEQUENCE [LARGE SCALE GENOMIC DNA]</scope>
    <source>
        <strain evidence="1">Pan2503</strain>
    </source>
</reference>
<dbReference type="AlphaFoldDB" id="A0A7V8NMN8"/>
<comment type="caution">
    <text evidence="1">The sequence shown here is derived from an EMBL/GenBank/DDBJ whole genome shotgun (WGS) entry which is preliminary data.</text>
</comment>
<sequence>PTDFGEVRIKISRMNGRILHVQPEYDDCRRLAVEKNVPLQRVISEALRAYETASKTN</sequence>
<gene>
    <name evidence="1" type="ORF">HRJ53_04000</name>
</gene>
<dbReference type="Proteomes" id="UP000567293">
    <property type="component" value="Unassembled WGS sequence"/>
</dbReference>
<feature type="non-terminal residue" evidence="1">
    <location>
        <position position="1"/>
    </location>
</feature>
<evidence type="ECO:0000313" key="2">
    <source>
        <dbReference type="Proteomes" id="UP000567293"/>
    </source>
</evidence>
<proteinExistence type="predicted"/>
<keyword evidence="2" id="KW-1185">Reference proteome</keyword>
<organism evidence="1 2">
    <name type="scientific">Candidatus Acidiferrum panamense</name>
    <dbReference type="NCBI Taxonomy" id="2741543"/>
    <lineage>
        <taxon>Bacteria</taxon>
        <taxon>Pseudomonadati</taxon>
        <taxon>Acidobacteriota</taxon>
        <taxon>Terriglobia</taxon>
        <taxon>Candidatus Acidiferrales</taxon>
        <taxon>Candidatus Acidiferrum</taxon>
    </lineage>
</organism>